<protein>
    <submittedName>
        <fullName evidence="1">Uncharacterized protein</fullName>
    </submittedName>
</protein>
<dbReference type="Proteomes" id="UP000248886">
    <property type="component" value="Unassembled WGS sequence"/>
</dbReference>
<comment type="caution">
    <text evidence="1">The sequence shown here is derived from an EMBL/GenBank/DDBJ whole genome shotgun (WGS) entry which is preliminary data.</text>
</comment>
<dbReference type="RefSeq" id="WP_009568772.1">
    <property type="nucleotide sequence ID" value="NZ_AP025160.1"/>
</dbReference>
<organism evidence="1 2">
    <name type="scientific">Acidithiobacillus ferrooxidans</name>
    <name type="common">Thiobacillus ferrooxidans</name>
    <dbReference type="NCBI Taxonomy" id="920"/>
    <lineage>
        <taxon>Bacteria</taxon>
        <taxon>Pseudomonadati</taxon>
        <taxon>Pseudomonadota</taxon>
        <taxon>Acidithiobacillia</taxon>
        <taxon>Acidithiobacillales</taxon>
        <taxon>Acidithiobacillaceae</taxon>
        <taxon>Acidithiobacillus</taxon>
    </lineage>
</organism>
<reference evidence="1 2" key="1">
    <citation type="submission" date="2018-06" db="EMBL/GenBank/DDBJ databases">
        <title>Draft sequence of Acidithiobacillus ferrooxidans CCM 4253.</title>
        <authorList>
            <person name="Moya-Beltran A."/>
            <person name="Castro M."/>
            <person name="Covarrubias P.C."/>
            <person name="Issotta F."/>
            <person name="Janiczek O."/>
            <person name="Mandl M."/>
            <person name="Kucera J."/>
            <person name="Quatrini R."/>
        </authorList>
    </citation>
    <scope>NUCLEOTIDE SEQUENCE [LARGE SCALE GENOMIC DNA]</scope>
    <source>
        <strain evidence="1 2">CCM 4253</strain>
    </source>
</reference>
<dbReference type="EMBL" id="QKQP01000012">
    <property type="protein sequence ID" value="PZD79806.1"/>
    <property type="molecule type" value="Genomic_DNA"/>
</dbReference>
<accession>A0A2W1JZT8</accession>
<evidence type="ECO:0000313" key="2">
    <source>
        <dbReference type="Proteomes" id="UP000248886"/>
    </source>
</evidence>
<name>A0A2W1JZT8_ACIFR</name>
<dbReference type="AlphaFoldDB" id="A0A2W1JZT8"/>
<gene>
    <name evidence="1" type="ORF">DN052_14835</name>
</gene>
<evidence type="ECO:0000313" key="1">
    <source>
        <dbReference type="EMBL" id="PZD79806.1"/>
    </source>
</evidence>
<dbReference type="OrthoDB" id="5296615at2"/>
<proteinExistence type="predicted"/>
<sequence length="114" mass="12764">MTYQQLVEFLDRHLGYPFLPDMAPDAALRAAQQGGLDDALTTEVLTALYQGNQCKSVDDPVDRARSFDGLAHLRLRSQADDTDPAVFRKVLKLSQELDNAFDQELIRQRDAALS</sequence>
<dbReference type="GeneID" id="65281316"/>